<comment type="caution">
    <text evidence="1">The sequence shown here is derived from an EMBL/GenBank/DDBJ whole genome shotgun (WGS) entry which is preliminary data.</text>
</comment>
<dbReference type="EMBL" id="JAAXPJ010000003">
    <property type="protein sequence ID" value="NKZ11100.1"/>
    <property type="molecule type" value="Genomic_DNA"/>
</dbReference>
<dbReference type="Pfam" id="PF03583">
    <property type="entry name" value="LIP"/>
    <property type="match status" value="1"/>
</dbReference>
<name>A0A7X6MLP4_9MYCO</name>
<dbReference type="InterPro" id="IPR029058">
    <property type="entry name" value="AB_hydrolase_fold"/>
</dbReference>
<dbReference type="PANTHER" id="PTHR34853:SF1">
    <property type="entry name" value="LIPASE 5"/>
    <property type="match status" value="1"/>
</dbReference>
<dbReference type="Gene3D" id="1.10.260.130">
    <property type="match status" value="1"/>
</dbReference>
<evidence type="ECO:0000313" key="2">
    <source>
        <dbReference type="Proteomes" id="UP000518188"/>
    </source>
</evidence>
<evidence type="ECO:0000313" key="1">
    <source>
        <dbReference type="EMBL" id="NKZ11100.1"/>
    </source>
</evidence>
<dbReference type="Proteomes" id="UP000518188">
    <property type="component" value="Unassembled WGS sequence"/>
</dbReference>
<dbReference type="Gene3D" id="3.40.50.1820">
    <property type="entry name" value="alpha/beta hydrolase"/>
    <property type="match status" value="1"/>
</dbReference>
<evidence type="ECO:0008006" key="3">
    <source>
        <dbReference type="Google" id="ProtNLM"/>
    </source>
</evidence>
<accession>A0A7X6MLP4</accession>
<gene>
    <name evidence="1" type="ORF">HGA11_08930</name>
</gene>
<dbReference type="GO" id="GO:0004806">
    <property type="term" value="F:triacylglycerol lipase activity"/>
    <property type="evidence" value="ECO:0007669"/>
    <property type="project" value="InterPro"/>
</dbReference>
<dbReference type="GO" id="GO:0016042">
    <property type="term" value="P:lipid catabolic process"/>
    <property type="evidence" value="ECO:0007669"/>
    <property type="project" value="InterPro"/>
</dbReference>
<protein>
    <recommendedName>
        <fullName evidence="3">Lipase</fullName>
    </recommendedName>
</protein>
<dbReference type="PANTHER" id="PTHR34853">
    <property type="match status" value="1"/>
</dbReference>
<dbReference type="AlphaFoldDB" id="A0A7X6MLP4"/>
<dbReference type="InterPro" id="IPR005152">
    <property type="entry name" value="Lipase_secreted"/>
</dbReference>
<reference evidence="1 2" key="1">
    <citation type="submission" date="2020-04" db="EMBL/GenBank/DDBJ databases">
        <title>MicrobeNet Type strains.</title>
        <authorList>
            <person name="Nicholson A.C."/>
        </authorList>
    </citation>
    <scope>NUCLEOTIDE SEQUENCE [LARGE SCALE GENOMIC DNA]</scope>
    <source>
        <strain evidence="1 2">ATCC 700731</strain>
    </source>
</reference>
<organism evidence="1 2">
    <name type="scientific">Mycolicibacterium septicum DSM 44393</name>
    <dbReference type="NCBI Taxonomy" id="1341646"/>
    <lineage>
        <taxon>Bacteria</taxon>
        <taxon>Bacillati</taxon>
        <taxon>Actinomycetota</taxon>
        <taxon>Actinomycetes</taxon>
        <taxon>Mycobacteriales</taxon>
        <taxon>Mycobacteriaceae</taxon>
        <taxon>Mycolicibacterium</taxon>
    </lineage>
</organism>
<sequence length="157" mass="17243">MSDDYLDIPMADLLAEPEIVTIIDGLRLGQRAPACPLLVVAPVHDQFIDIADVDGQVDRYLDAGAHVQYLRDRLSEHITLMPLSTPTALEWLTDRIARRPLPPPGIKTVWSTAASLNGIRGLLNMALVAAKVVLGRRLTPRSWSPPPADTRDRRPAA</sequence>
<proteinExistence type="predicted"/>